<dbReference type="Proteomes" id="UP000694620">
    <property type="component" value="Chromosome 17"/>
</dbReference>
<feature type="compositionally biased region" description="Pro residues" evidence="2">
    <location>
        <begin position="66"/>
        <end position="77"/>
    </location>
</feature>
<comment type="similarity">
    <text evidence="1">Belongs to the IER family.</text>
</comment>
<organism evidence="3 4">
    <name type="scientific">Erpetoichthys calabaricus</name>
    <name type="common">Rope fish</name>
    <name type="synonym">Calamoichthys calabaricus</name>
    <dbReference type="NCBI Taxonomy" id="27687"/>
    <lineage>
        <taxon>Eukaryota</taxon>
        <taxon>Metazoa</taxon>
        <taxon>Chordata</taxon>
        <taxon>Craniata</taxon>
        <taxon>Vertebrata</taxon>
        <taxon>Euteleostomi</taxon>
        <taxon>Actinopterygii</taxon>
        <taxon>Polypteriformes</taxon>
        <taxon>Polypteridae</taxon>
        <taxon>Erpetoichthys</taxon>
    </lineage>
</organism>
<feature type="region of interest" description="Disordered" evidence="2">
    <location>
        <begin position="59"/>
        <end position="141"/>
    </location>
</feature>
<dbReference type="GeneTree" id="ENSGT00900000141021"/>
<gene>
    <name evidence="3" type="primary">ier2b</name>
</gene>
<evidence type="ECO:0000256" key="1">
    <source>
        <dbReference type="ARBA" id="ARBA00006186"/>
    </source>
</evidence>
<feature type="compositionally biased region" description="Basic and acidic residues" evidence="2">
    <location>
        <begin position="113"/>
        <end position="132"/>
    </location>
</feature>
<reference evidence="3" key="2">
    <citation type="submission" date="2025-08" db="UniProtKB">
        <authorList>
            <consortium name="Ensembl"/>
        </authorList>
    </citation>
    <scope>IDENTIFICATION</scope>
</reference>
<evidence type="ECO:0000313" key="4">
    <source>
        <dbReference type="Proteomes" id="UP000694620"/>
    </source>
</evidence>
<proteinExistence type="inferred from homology"/>
<dbReference type="Pfam" id="PF05760">
    <property type="entry name" value="IER"/>
    <property type="match status" value="1"/>
</dbReference>
<dbReference type="InterPro" id="IPR008653">
    <property type="entry name" value="IER"/>
</dbReference>
<reference evidence="3" key="1">
    <citation type="submission" date="2021-06" db="EMBL/GenBank/DDBJ databases">
        <authorList>
            <consortium name="Wellcome Sanger Institute Data Sharing"/>
        </authorList>
    </citation>
    <scope>NUCLEOTIDE SEQUENCE [LARGE SCALE GENOMIC DNA]</scope>
</reference>
<dbReference type="PANTHER" id="PTHR15895">
    <property type="entry name" value="IMMEDIATE EARLY RESPONSE GENE"/>
    <property type="match status" value="1"/>
</dbReference>
<name>A0A8C4T154_ERPCA</name>
<dbReference type="AlphaFoldDB" id="A0A8C4T154"/>
<dbReference type="Ensembl" id="ENSECRT00000025806.1">
    <property type="protein sequence ID" value="ENSECRP00000025267.1"/>
    <property type="gene ID" value="ENSECRG00000017080.1"/>
</dbReference>
<feature type="compositionally biased region" description="Basic and acidic residues" evidence="2">
    <location>
        <begin position="78"/>
        <end position="90"/>
    </location>
</feature>
<accession>A0A8C4T154</accession>
<evidence type="ECO:0000256" key="2">
    <source>
        <dbReference type="SAM" id="MobiDB-lite"/>
    </source>
</evidence>
<sequence>MELNIEAKRIMGLSLSKLYNSRMQKGGMRLHKSLMLSLVMRSAREIYYTTKLASSEGTVISGLNVPSPPPHLPPPPPSRERMSRLPDGRSRGCGSRRGGRRVRHQKRGAQNGRESETGTGRHKETSCKHGDRPPQSMWRGA</sequence>
<reference evidence="3" key="3">
    <citation type="submission" date="2025-09" db="UniProtKB">
        <authorList>
            <consortium name="Ensembl"/>
        </authorList>
    </citation>
    <scope>IDENTIFICATION</scope>
</reference>
<evidence type="ECO:0000313" key="3">
    <source>
        <dbReference type="Ensembl" id="ENSECRP00000025267.1"/>
    </source>
</evidence>
<feature type="compositionally biased region" description="Basic residues" evidence="2">
    <location>
        <begin position="97"/>
        <end position="107"/>
    </location>
</feature>
<keyword evidence="4" id="KW-1185">Reference proteome</keyword>
<protein>
    <submittedName>
        <fullName evidence="3">Uncharacterized protein</fullName>
    </submittedName>
</protein>